<evidence type="ECO:0000313" key="2">
    <source>
        <dbReference type="EMBL" id="KAL0571479.1"/>
    </source>
</evidence>
<feature type="compositionally biased region" description="Basic and acidic residues" evidence="1">
    <location>
        <begin position="117"/>
        <end position="138"/>
    </location>
</feature>
<organism evidence="2 3">
    <name type="scientific">Marasmius crinis-equi</name>
    <dbReference type="NCBI Taxonomy" id="585013"/>
    <lineage>
        <taxon>Eukaryota</taxon>
        <taxon>Fungi</taxon>
        <taxon>Dikarya</taxon>
        <taxon>Basidiomycota</taxon>
        <taxon>Agaricomycotina</taxon>
        <taxon>Agaricomycetes</taxon>
        <taxon>Agaricomycetidae</taxon>
        <taxon>Agaricales</taxon>
        <taxon>Marasmiineae</taxon>
        <taxon>Marasmiaceae</taxon>
        <taxon>Marasmius</taxon>
    </lineage>
</organism>
<proteinExistence type="predicted"/>
<sequence>MPSQSKDSPRTGQVFKMMDQDGNERLWRIVEHEEHQSEHLEDRNLQSDEQILAQYEQHSESSDSGRESDIDRPLSPYGGSQYTSNDPDERVGFMQDSGPSDSESECEEYTLSNERFAAAHEDPSSESDTESHYSDESERITSGWMTKYTISLSKDTVVRRDHFDIANVSCYDGVVGTVFMWHHGIALDFRDNTVKMNGSVVPTLSEGEELAELVWWSSKRISDNIALKDNEEIEVIPQPQKNKHRATKHQVVILPDSKGRLTSKPTSKPSDKRKN</sequence>
<feature type="compositionally biased region" description="Basic and acidic residues" evidence="1">
    <location>
        <begin position="57"/>
        <end position="72"/>
    </location>
</feature>
<reference evidence="2 3" key="1">
    <citation type="submission" date="2024-02" db="EMBL/GenBank/DDBJ databases">
        <title>A draft genome for the cacao thread blight pathogen Marasmius crinis-equi.</title>
        <authorList>
            <person name="Cohen S.P."/>
            <person name="Baruah I.K."/>
            <person name="Amoako-Attah I."/>
            <person name="Bukari Y."/>
            <person name="Meinhardt L.W."/>
            <person name="Bailey B.A."/>
        </authorList>
    </citation>
    <scope>NUCLEOTIDE SEQUENCE [LARGE SCALE GENOMIC DNA]</scope>
    <source>
        <strain evidence="2 3">GH-76</strain>
    </source>
</reference>
<gene>
    <name evidence="2" type="ORF">V5O48_010483</name>
</gene>
<evidence type="ECO:0008006" key="4">
    <source>
        <dbReference type="Google" id="ProtNLM"/>
    </source>
</evidence>
<evidence type="ECO:0000313" key="3">
    <source>
        <dbReference type="Proteomes" id="UP001465976"/>
    </source>
</evidence>
<evidence type="ECO:0000256" key="1">
    <source>
        <dbReference type="SAM" id="MobiDB-lite"/>
    </source>
</evidence>
<keyword evidence="3" id="KW-1185">Reference proteome</keyword>
<feature type="region of interest" description="Disordered" evidence="1">
    <location>
        <begin position="30"/>
        <end position="138"/>
    </location>
</feature>
<accession>A0ABR3F878</accession>
<feature type="region of interest" description="Disordered" evidence="1">
    <location>
        <begin position="1"/>
        <end position="20"/>
    </location>
</feature>
<dbReference type="EMBL" id="JBAHYK010000763">
    <property type="protein sequence ID" value="KAL0571479.1"/>
    <property type="molecule type" value="Genomic_DNA"/>
</dbReference>
<feature type="compositionally biased region" description="Basic and acidic residues" evidence="1">
    <location>
        <begin position="30"/>
        <end position="46"/>
    </location>
</feature>
<protein>
    <recommendedName>
        <fullName evidence="4">FHA domain-containing protein</fullName>
    </recommendedName>
</protein>
<name>A0ABR3F878_9AGAR</name>
<dbReference type="Proteomes" id="UP001465976">
    <property type="component" value="Unassembled WGS sequence"/>
</dbReference>
<comment type="caution">
    <text evidence="2">The sequence shown here is derived from an EMBL/GenBank/DDBJ whole genome shotgun (WGS) entry which is preliminary data.</text>
</comment>
<feature type="region of interest" description="Disordered" evidence="1">
    <location>
        <begin position="236"/>
        <end position="275"/>
    </location>
</feature>